<organism evidence="1 2">
    <name type="scientific">Araneus ventricosus</name>
    <name type="common">Orbweaver spider</name>
    <name type="synonym">Epeira ventricosa</name>
    <dbReference type="NCBI Taxonomy" id="182803"/>
    <lineage>
        <taxon>Eukaryota</taxon>
        <taxon>Metazoa</taxon>
        <taxon>Ecdysozoa</taxon>
        <taxon>Arthropoda</taxon>
        <taxon>Chelicerata</taxon>
        <taxon>Arachnida</taxon>
        <taxon>Araneae</taxon>
        <taxon>Araneomorphae</taxon>
        <taxon>Entelegynae</taxon>
        <taxon>Araneoidea</taxon>
        <taxon>Araneidae</taxon>
        <taxon>Araneus</taxon>
    </lineage>
</organism>
<protein>
    <submittedName>
        <fullName evidence="1">Uncharacterized protein</fullName>
    </submittedName>
</protein>
<sequence length="77" mass="8976">MIMLDLIELGLSKENFGVRVLERMDWSAQSLNLNPKEHVWDYLGRQVAAESTSPRSLNELEQALFHEWSFDSHFGVR</sequence>
<reference evidence="1 2" key="1">
    <citation type="journal article" date="2019" name="Sci. Rep.">
        <title>Orb-weaving spider Araneus ventricosus genome elucidates the spidroin gene catalogue.</title>
        <authorList>
            <person name="Kono N."/>
            <person name="Nakamura H."/>
            <person name="Ohtoshi R."/>
            <person name="Moran D.A.P."/>
            <person name="Shinohara A."/>
            <person name="Yoshida Y."/>
            <person name="Fujiwara M."/>
            <person name="Mori M."/>
            <person name="Tomita M."/>
            <person name="Arakawa K."/>
        </authorList>
    </citation>
    <scope>NUCLEOTIDE SEQUENCE [LARGE SCALE GENOMIC DNA]</scope>
</reference>
<comment type="caution">
    <text evidence="1">The sequence shown here is derived from an EMBL/GenBank/DDBJ whole genome shotgun (WGS) entry which is preliminary data.</text>
</comment>
<keyword evidence="2" id="KW-1185">Reference proteome</keyword>
<accession>A0A4Y2L2N3</accession>
<proteinExistence type="predicted"/>
<gene>
    <name evidence="1" type="ORF">AVEN_225655_1</name>
</gene>
<name>A0A4Y2L2N3_ARAVE</name>
<dbReference type="InterPro" id="IPR036397">
    <property type="entry name" value="RNaseH_sf"/>
</dbReference>
<dbReference type="OrthoDB" id="9996331at2759"/>
<dbReference type="EMBL" id="BGPR01197560">
    <property type="protein sequence ID" value="GBN08931.1"/>
    <property type="molecule type" value="Genomic_DNA"/>
</dbReference>
<evidence type="ECO:0000313" key="1">
    <source>
        <dbReference type="EMBL" id="GBN08931.1"/>
    </source>
</evidence>
<evidence type="ECO:0000313" key="2">
    <source>
        <dbReference type="Proteomes" id="UP000499080"/>
    </source>
</evidence>
<dbReference type="GO" id="GO:0003676">
    <property type="term" value="F:nucleic acid binding"/>
    <property type="evidence" value="ECO:0007669"/>
    <property type="project" value="InterPro"/>
</dbReference>
<dbReference type="AlphaFoldDB" id="A0A4Y2L2N3"/>
<dbReference type="Gene3D" id="3.30.420.10">
    <property type="entry name" value="Ribonuclease H-like superfamily/Ribonuclease H"/>
    <property type="match status" value="1"/>
</dbReference>
<dbReference type="Proteomes" id="UP000499080">
    <property type="component" value="Unassembled WGS sequence"/>
</dbReference>